<dbReference type="Pfam" id="PF00111">
    <property type="entry name" value="Fer2"/>
    <property type="match status" value="1"/>
</dbReference>
<evidence type="ECO:0000259" key="1">
    <source>
        <dbReference type="PROSITE" id="PS51085"/>
    </source>
</evidence>
<dbReference type="Gene3D" id="3.10.20.30">
    <property type="match status" value="1"/>
</dbReference>
<name>A0A9X4ME67_9BACT</name>
<protein>
    <submittedName>
        <fullName evidence="2">2Fe-2S iron-sulfur cluster-binding protein</fullName>
    </submittedName>
</protein>
<evidence type="ECO:0000313" key="2">
    <source>
        <dbReference type="EMBL" id="MDG4474641.1"/>
    </source>
</evidence>
<dbReference type="AlphaFoldDB" id="A0A9X4ME67"/>
<dbReference type="Proteomes" id="UP001154240">
    <property type="component" value="Unassembled WGS sequence"/>
</dbReference>
<dbReference type="EMBL" id="JAPHEH010000001">
    <property type="protein sequence ID" value="MDG4474641.1"/>
    <property type="molecule type" value="Genomic_DNA"/>
</dbReference>
<accession>A0A9X4ME67</accession>
<evidence type="ECO:0000313" key="3">
    <source>
        <dbReference type="Proteomes" id="UP001154240"/>
    </source>
</evidence>
<dbReference type="InterPro" id="IPR012675">
    <property type="entry name" value="Beta-grasp_dom_sf"/>
</dbReference>
<dbReference type="InterPro" id="IPR036010">
    <property type="entry name" value="2Fe-2S_ferredoxin-like_sf"/>
</dbReference>
<sequence length="107" mass="11599">MPEISIVNRGVSVSVNPAFSLLNNYRMQNIPIQTLCGGKAMCGRCRFRVIAGAAHLSPVKPAEIARLGESLIAAGWRLSCQSHALRDVSIELPGLEEELDDRPRSTA</sequence>
<reference evidence="2" key="2">
    <citation type="submission" date="2022-10" db="EMBL/GenBank/DDBJ databases">
        <authorList>
            <person name="Aronson H.S."/>
        </authorList>
    </citation>
    <scope>NUCLEOTIDE SEQUENCE</scope>
    <source>
        <strain evidence="2">RS19-109</strain>
    </source>
</reference>
<dbReference type="PROSITE" id="PS51085">
    <property type="entry name" value="2FE2S_FER_2"/>
    <property type="match status" value="1"/>
</dbReference>
<keyword evidence="3" id="KW-1185">Reference proteome</keyword>
<dbReference type="GO" id="GO:0051536">
    <property type="term" value="F:iron-sulfur cluster binding"/>
    <property type="evidence" value="ECO:0007669"/>
    <property type="project" value="InterPro"/>
</dbReference>
<dbReference type="CDD" id="cd00207">
    <property type="entry name" value="fer2"/>
    <property type="match status" value="1"/>
</dbReference>
<reference evidence="2" key="1">
    <citation type="journal article" date="2022" name="bioRxiv">
        <title>Thiovibrio frasassiensisgen. nov., sp. nov., an autotrophic, elemental sulfur disproportionating bacterium isolated from sulfidic karst sediment, and proposal of Thiovibrionaceae fam. nov.</title>
        <authorList>
            <person name="Aronson H."/>
            <person name="Thomas C."/>
            <person name="Bhattacharyya M."/>
            <person name="Eckstein S."/>
            <person name="Jensen S."/>
            <person name="Barco R."/>
            <person name="Macalady J."/>
            <person name="Amend J."/>
        </authorList>
    </citation>
    <scope>NUCLEOTIDE SEQUENCE</scope>
    <source>
        <strain evidence="2">RS19-109</strain>
    </source>
</reference>
<proteinExistence type="predicted"/>
<dbReference type="RefSeq" id="WP_307631622.1">
    <property type="nucleotide sequence ID" value="NZ_JAPHEH010000001.1"/>
</dbReference>
<dbReference type="InterPro" id="IPR001041">
    <property type="entry name" value="2Fe-2S_ferredoxin-type"/>
</dbReference>
<feature type="domain" description="2Fe-2S ferredoxin-type" evidence="1">
    <location>
        <begin position="2"/>
        <end position="96"/>
    </location>
</feature>
<comment type="caution">
    <text evidence="2">The sequence shown here is derived from an EMBL/GenBank/DDBJ whole genome shotgun (WGS) entry which is preliminary data.</text>
</comment>
<dbReference type="SUPFAM" id="SSF54292">
    <property type="entry name" value="2Fe-2S ferredoxin-like"/>
    <property type="match status" value="1"/>
</dbReference>
<gene>
    <name evidence="2" type="ORF">OLX77_00525</name>
</gene>
<organism evidence="2 3">
    <name type="scientific">Thiovibrio frasassiensis</name>
    <dbReference type="NCBI Taxonomy" id="2984131"/>
    <lineage>
        <taxon>Bacteria</taxon>
        <taxon>Pseudomonadati</taxon>
        <taxon>Thermodesulfobacteriota</taxon>
        <taxon>Desulfobulbia</taxon>
        <taxon>Desulfobulbales</taxon>
        <taxon>Thiovibrionaceae</taxon>
        <taxon>Thiovibrio</taxon>
    </lineage>
</organism>